<evidence type="ECO:0000256" key="14">
    <source>
        <dbReference type="ARBA" id="ARBA00058524"/>
    </source>
</evidence>
<dbReference type="SUPFAM" id="SSF55821">
    <property type="entry name" value="YrdC/RibB"/>
    <property type="match status" value="1"/>
</dbReference>
<evidence type="ECO:0000259" key="16">
    <source>
        <dbReference type="PROSITE" id="PS51163"/>
    </source>
</evidence>
<dbReference type="Pfam" id="PF01300">
    <property type="entry name" value="Sua5_yciO_yrdC"/>
    <property type="match status" value="1"/>
</dbReference>
<comment type="subcellular location">
    <subcellularLocation>
        <location evidence="2">Cell membrane</location>
        <topology evidence="2">Peripheral membrane protein</topology>
    </subcellularLocation>
    <subcellularLocation>
        <location evidence="3">Cytoplasm</location>
    </subcellularLocation>
    <subcellularLocation>
        <location evidence="1">Mitochondrion</location>
    </subcellularLocation>
</comment>
<comment type="catalytic activity">
    <reaction evidence="13">
        <text>L-threonine + hydrogencarbonate + ATP = L-threonylcarbamoyladenylate + diphosphate + H2O</text>
        <dbReference type="Rhea" id="RHEA:36407"/>
        <dbReference type="ChEBI" id="CHEBI:15377"/>
        <dbReference type="ChEBI" id="CHEBI:17544"/>
        <dbReference type="ChEBI" id="CHEBI:30616"/>
        <dbReference type="ChEBI" id="CHEBI:33019"/>
        <dbReference type="ChEBI" id="CHEBI:57926"/>
        <dbReference type="ChEBI" id="CHEBI:73682"/>
        <dbReference type="EC" id="2.7.7.87"/>
    </reaction>
</comment>
<keyword evidence="11" id="KW-0496">Mitochondrion</keyword>
<feature type="domain" description="YrdC-like" evidence="16">
    <location>
        <begin position="40"/>
        <end position="231"/>
    </location>
</feature>
<dbReference type="Gene3D" id="3.90.870.10">
    <property type="entry name" value="DHBP synthase"/>
    <property type="match status" value="1"/>
</dbReference>
<dbReference type="GO" id="GO:0061710">
    <property type="term" value="F:L-threonylcarbamoyladenylate synthase"/>
    <property type="evidence" value="ECO:0007669"/>
    <property type="project" value="UniProtKB-EC"/>
</dbReference>
<dbReference type="InterPro" id="IPR050156">
    <property type="entry name" value="TC-AMP_synthase_SUA5"/>
</dbReference>
<dbReference type="GeneID" id="119636912"/>
<dbReference type="GO" id="GO:0000049">
    <property type="term" value="F:tRNA binding"/>
    <property type="evidence" value="ECO:0007669"/>
    <property type="project" value="TreeGrafter"/>
</dbReference>
<dbReference type="GO" id="GO:0006450">
    <property type="term" value="P:regulation of translational fidelity"/>
    <property type="evidence" value="ECO:0007669"/>
    <property type="project" value="TreeGrafter"/>
</dbReference>
<dbReference type="EC" id="2.7.7.87" evidence="5"/>
<accession>A0A9C5YYU9</accession>
<evidence type="ECO:0000256" key="12">
    <source>
        <dbReference type="ARBA" id="ARBA00023136"/>
    </source>
</evidence>
<evidence type="ECO:0000256" key="6">
    <source>
        <dbReference type="ARBA" id="ARBA00015492"/>
    </source>
</evidence>
<dbReference type="KEGG" id="gfs:119636912"/>
<sequence length="249" mass="28000">MSTITKLVFNFQRKCYSTVGMEIMKRARRKAECVYNVDDPVTLSIARECLMAGSVIGLPTDTVYGFACNANNETAIRHLYTIKGRNFDKPVAICVKNIADFRKYGQANHLSDTLLESLLPGPITIIVQRSEHLNNRFLNPNTIKIGIRIPKSQFIQDLCSLYDEQPLALTSANRSSERSSLNIQEFKELWPMLGGIFDAGQIGNSEESRFASTVIDLTQPGFYQIIRDGVALKQTLDILHLYGLEPKCF</sequence>
<evidence type="ECO:0000256" key="13">
    <source>
        <dbReference type="ARBA" id="ARBA00048366"/>
    </source>
</evidence>
<evidence type="ECO:0000256" key="8">
    <source>
        <dbReference type="ARBA" id="ARBA00022490"/>
    </source>
</evidence>
<evidence type="ECO:0000256" key="4">
    <source>
        <dbReference type="ARBA" id="ARBA00007663"/>
    </source>
</evidence>
<dbReference type="Proteomes" id="UP000092443">
    <property type="component" value="Unplaced"/>
</dbReference>
<keyword evidence="17" id="KW-1185">Reference proteome</keyword>
<evidence type="ECO:0000256" key="9">
    <source>
        <dbReference type="ARBA" id="ARBA00022679"/>
    </source>
</evidence>
<dbReference type="GO" id="GO:0005886">
    <property type="term" value="C:plasma membrane"/>
    <property type="evidence" value="ECO:0007669"/>
    <property type="project" value="UniProtKB-SubCell"/>
</dbReference>
<dbReference type="FunFam" id="3.90.870.10:FF:000007">
    <property type="entry name" value="YrdC N6-threonylcarbamoyltransferase domain containing"/>
    <property type="match status" value="1"/>
</dbReference>
<evidence type="ECO:0000313" key="17">
    <source>
        <dbReference type="Proteomes" id="UP000092443"/>
    </source>
</evidence>
<dbReference type="RefSeq" id="XP_037888563.1">
    <property type="nucleotide sequence ID" value="XM_038032635.1"/>
</dbReference>
<evidence type="ECO:0000256" key="2">
    <source>
        <dbReference type="ARBA" id="ARBA00004202"/>
    </source>
</evidence>
<dbReference type="PROSITE" id="PS51163">
    <property type="entry name" value="YRDC"/>
    <property type="match status" value="1"/>
</dbReference>
<keyword evidence="10" id="KW-0809">Transit peptide</keyword>
<organism evidence="17 18">
    <name type="scientific">Glossina fuscipes</name>
    <dbReference type="NCBI Taxonomy" id="7396"/>
    <lineage>
        <taxon>Eukaryota</taxon>
        <taxon>Metazoa</taxon>
        <taxon>Ecdysozoa</taxon>
        <taxon>Arthropoda</taxon>
        <taxon>Hexapoda</taxon>
        <taxon>Insecta</taxon>
        <taxon>Pterygota</taxon>
        <taxon>Neoptera</taxon>
        <taxon>Endopterygota</taxon>
        <taxon>Diptera</taxon>
        <taxon>Brachycera</taxon>
        <taxon>Muscomorpha</taxon>
        <taxon>Hippoboscoidea</taxon>
        <taxon>Glossinidae</taxon>
        <taxon>Glossina</taxon>
    </lineage>
</organism>
<keyword evidence="12" id="KW-0472">Membrane</keyword>
<dbReference type="PANTHER" id="PTHR17490">
    <property type="entry name" value="SUA5"/>
    <property type="match status" value="1"/>
</dbReference>
<evidence type="ECO:0000256" key="1">
    <source>
        <dbReference type="ARBA" id="ARBA00004173"/>
    </source>
</evidence>
<evidence type="ECO:0000313" key="18">
    <source>
        <dbReference type="RefSeq" id="XP_037888563.1"/>
    </source>
</evidence>
<keyword evidence="7" id="KW-1003">Cell membrane</keyword>
<evidence type="ECO:0000256" key="7">
    <source>
        <dbReference type="ARBA" id="ARBA00022475"/>
    </source>
</evidence>
<protein>
    <recommendedName>
        <fullName evidence="6">Threonylcarbamoyl-AMP synthase</fullName>
        <ecNumber evidence="5">2.7.7.87</ecNumber>
    </recommendedName>
</protein>
<proteinExistence type="inferred from homology"/>
<name>A0A9C5YYU9_9MUSC</name>
<comment type="similarity">
    <text evidence="4">Belongs to the SUA5 family.</text>
</comment>
<evidence type="ECO:0000256" key="11">
    <source>
        <dbReference type="ARBA" id="ARBA00023128"/>
    </source>
</evidence>
<gene>
    <name evidence="18" type="primary">LOC119636912</name>
</gene>
<dbReference type="AlphaFoldDB" id="A0A9C5YYU9"/>
<dbReference type="GO" id="GO:0003725">
    <property type="term" value="F:double-stranded RNA binding"/>
    <property type="evidence" value="ECO:0007669"/>
    <property type="project" value="InterPro"/>
</dbReference>
<evidence type="ECO:0000256" key="10">
    <source>
        <dbReference type="ARBA" id="ARBA00022946"/>
    </source>
</evidence>
<comment type="subunit">
    <text evidence="15">Interacts with RSC1A1.</text>
</comment>
<dbReference type="NCBIfam" id="TIGR00057">
    <property type="entry name" value="L-threonylcarbamoyladenylate synthase"/>
    <property type="match status" value="1"/>
</dbReference>
<evidence type="ECO:0000256" key="3">
    <source>
        <dbReference type="ARBA" id="ARBA00004496"/>
    </source>
</evidence>
<dbReference type="GO" id="GO:0005739">
    <property type="term" value="C:mitochondrion"/>
    <property type="evidence" value="ECO:0007669"/>
    <property type="project" value="UniProtKB-SubCell"/>
</dbReference>
<evidence type="ECO:0000256" key="15">
    <source>
        <dbReference type="ARBA" id="ARBA00063146"/>
    </source>
</evidence>
<keyword evidence="8" id="KW-0963">Cytoplasm</keyword>
<dbReference type="InterPro" id="IPR006070">
    <property type="entry name" value="Sua5-like_dom"/>
</dbReference>
<keyword evidence="9" id="KW-0808">Transferase</keyword>
<comment type="function">
    <text evidence="14">Cytoplasmic and mitochondrial threonylcarbamoyl-AMP synthase required for the formation of a threonylcarbamoyl group on adenosine at position 37 (t(6)A37) in tRNAs that read codons beginning with adenine. Catalyzes the conversion of L-threonine, HCO(3)(-)/CO(2) and ATP to give threonylcarbamoyl-AMP (TC-AMP) as the acyladenylate intermediate, with the release of diphosphate. Participates in t(6)A37 formation in cytoplasmic and mitochondrial tRNAs. May regulate the activity of some transporters.</text>
</comment>
<dbReference type="PANTHER" id="PTHR17490:SF10">
    <property type="entry name" value="THREONYLCARBAMOYL-AMP SYNTHASE"/>
    <property type="match status" value="1"/>
</dbReference>
<reference evidence="18" key="1">
    <citation type="submission" date="2025-08" db="UniProtKB">
        <authorList>
            <consortium name="RefSeq"/>
        </authorList>
    </citation>
    <scope>IDENTIFICATION</scope>
    <source>
        <tissue evidence="18">Whole body pupa</tissue>
    </source>
</reference>
<evidence type="ECO:0000256" key="5">
    <source>
        <dbReference type="ARBA" id="ARBA00012584"/>
    </source>
</evidence>
<dbReference type="InterPro" id="IPR017945">
    <property type="entry name" value="DHBP_synth_RibB-like_a/b_dom"/>
</dbReference>